<dbReference type="NCBIfam" id="NF004283">
    <property type="entry name" value="PRK05692.1"/>
    <property type="match status" value="1"/>
</dbReference>
<evidence type="ECO:0000256" key="3">
    <source>
        <dbReference type="ARBA" id="ARBA00023239"/>
    </source>
</evidence>
<comment type="similarity">
    <text evidence="1">Belongs to the HMG-CoA lyase family.</text>
</comment>
<gene>
    <name evidence="5" type="ORF">GCM10012289_48430</name>
</gene>
<dbReference type="CDD" id="cd07938">
    <property type="entry name" value="DRE_TIM_HMGL"/>
    <property type="match status" value="1"/>
</dbReference>
<dbReference type="GO" id="GO:0046872">
    <property type="term" value="F:metal ion binding"/>
    <property type="evidence" value="ECO:0007669"/>
    <property type="project" value="UniProtKB-KW"/>
</dbReference>
<dbReference type="RefSeq" id="WP_189126447.1">
    <property type="nucleotide sequence ID" value="NZ_BMNH01000016.1"/>
</dbReference>
<comment type="caution">
    <text evidence="5">The sequence shown here is derived from an EMBL/GenBank/DDBJ whole genome shotgun (WGS) entry which is preliminary data.</text>
</comment>
<dbReference type="Pfam" id="PF00682">
    <property type="entry name" value="HMGL-like"/>
    <property type="match status" value="1"/>
</dbReference>
<proteinExistence type="inferred from homology"/>
<dbReference type="Gene3D" id="3.20.20.70">
    <property type="entry name" value="Aldolase class I"/>
    <property type="match status" value="1"/>
</dbReference>
<dbReference type="InterPro" id="IPR043594">
    <property type="entry name" value="HMGL"/>
</dbReference>
<dbReference type="AlphaFoldDB" id="A0A918DM45"/>
<dbReference type="SUPFAM" id="SSF51569">
    <property type="entry name" value="Aldolase"/>
    <property type="match status" value="1"/>
</dbReference>
<keyword evidence="3 5" id="KW-0456">Lyase</keyword>
<reference evidence="5" key="1">
    <citation type="journal article" date="2014" name="Int. J. Syst. Evol. Microbiol.">
        <title>Complete genome sequence of Corynebacterium casei LMG S-19264T (=DSM 44701T), isolated from a smear-ripened cheese.</title>
        <authorList>
            <consortium name="US DOE Joint Genome Institute (JGI-PGF)"/>
            <person name="Walter F."/>
            <person name="Albersmeier A."/>
            <person name="Kalinowski J."/>
            <person name="Ruckert C."/>
        </authorList>
    </citation>
    <scope>NUCLEOTIDE SEQUENCE</scope>
    <source>
        <strain evidence="5">CGMCC 4.7368</strain>
    </source>
</reference>
<accession>A0A918DM45</accession>
<dbReference type="PANTHER" id="PTHR42738">
    <property type="entry name" value="HYDROXYMETHYLGLUTARYL-COA LYASE"/>
    <property type="match status" value="1"/>
</dbReference>
<evidence type="ECO:0000313" key="5">
    <source>
        <dbReference type="EMBL" id="GGO74831.1"/>
    </source>
</evidence>
<dbReference type="PANTHER" id="PTHR42738:SF7">
    <property type="entry name" value="HYDROXYMETHYLGLUTARYL-COA LYASE"/>
    <property type="match status" value="1"/>
</dbReference>
<organism evidence="5 6">
    <name type="scientific">Nonomuraea cavernae</name>
    <dbReference type="NCBI Taxonomy" id="2045107"/>
    <lineage>
        <taxon>Bacteria</taxon>
        <taxon>Bacillati</taxon>
        <taxon>Actinomycetota</taxon>
        <taxon>Actinomycetes</taxon>
        <taxon>Streptosporangiales</taxon>
        <taxon>Streptosporangiaceae</taxon>
        <taxon>Nonomuraea</taxon>
    </lineage>
</organism>
<dbReference type="PROSITE" id="PS50991">
    <property type="entry name" value="PYR_CT"/>
    <property type="match status" value="1"/>
</dbReference>
<protein>
    <submittedName>
        <fullName evidence="5">Hydroxymethylglutaryl-CoA lyase</fullName>
    </submittedName>
</protein>
<feature type="domain" description="Pyruvate carboxyltransferase" evidence="4">
    <location>
        <begin position="3"/>
        <end position="267"/>
    </location>
</feature>
<dbReference type="GO" id="GO:0046951">
    <property type="term" value="P:ketone body biosynthetic process"/>
    <property type="evidence" value="ECO:0007669"/>
    <property type="project" value="TreeGrafter"/>
</dbReference>
<evidence type="ECO:0000259" key="4">
    <source>
        <dbReference type="PROSITE" id="PS50991"/>
    </source>
</evidence>
<sequence>MELEIIEVGPRDGLQNEPEQVPTDAKVAYLEALVGAGVRRIEAVSFVHPGRVPQMADAEQVMARAPRVPGLRYAGLVLNERGLDRALETGVDEVNVVVVATETFSRRNQGMSVDQAVDGFGAITERARAAGLGVTLTVGASFGCPFEGEVDPGHVAELVARCTGAQEVALADTIGVGTPADVRRLVTAVREVTDAPLRFHFHNTRSTGYANAVAALEAGAAALDSSAGGIGGCPFAPEATGNIATEDLVYLLDRMGVGTGVALRSVAEAGLFIGRHLGKPIPAQLGRVAPWPPRQEPGAS</sequence>
<evidence type="ECO:0000313" key="6">
    <source>
        <dbReference type="Proteomes" id="UP000646523"/>
    </source>
</evidence>
<evidence type="ECO:0000256" key="2">
    <source>
        <dbReference type="ARBA" id="ARBA00022723"/>
    </source>
</evidence>
<dbReference type="GO" id="GO:0006552">
    <property type="term" value="P:L-leucine catabolic process"/>
    <property type="evidence" value="ECO:0007669"/>
    <property type="project" value="TreeGrafter"/>
</dbReference>
<dbReference type="EMBL" id="BMNH01000016">
    <property type="protein sequence ID" value="GGO74831.1"/>
    <property type="molecule type" value="Genomic_DNA"/>
</dbReference>
<dbReference type="GO" id="GO:0004419">
    <property type="term" value="F:hydroxymethylglutaryl-CoA lyase activity"/>
    <property type="evidence" value="ECO:0007669"/>
    <property type="project" value="TreeGrafter"/>
</dbReference>
<dbReference type="InterPro" id="IPR013785">
    <property type="entry name" value="Aldolase_TIM"/>
</dbReference>
<reference evidence="5" key="2">
    <citation type="submission" date="2020-09" db="EMBL/GenBank/DDBJ databases">
        <authorList>
            <person name="Sun Q."/>
            <person name="Zhou Y."/>
        </authorList>
    </citation>
    <scope>NUCLEOTIDE SEQUENCE</scope>
    <source>
        <strain evidence="5">CGMCC 4.7368</strain>
    </source>
</reference>
<evidence type="ECO:0000256" key="1">
    <source>
        <dbReference type="ARBA" id="ARBA00009405"/>
    </source>
</evidence>
<keyword evidence="2" id="KW-0479">Metal-binding</keyword>
<keyword evidence="6" id="KW-1185">Reference proteome</keyword>
<name>A0A918DM45_9ACTN</name>
<dbReference type="Proteomes" id="UP000646523">
    <property type="component" value="Unassembled WGS sequence"/>
</dbReference>
<dbReference type="InterPro" id="IPR000891">
    <property type="entry name" value="PYR_CT"/>
</dbReference>